<keyword evidence="4" id="KW-1185">Reference proteome</keyword>
<feature type="signal peptide" evidence="2">
    <location>
        <begin position="1"/>
        <end position="19"/>
    </location>
</feature>
<reference evidence="3 4" key="1">
    <citation type="submission" date="2023-08" db="EMBL/GenBank/DDBJ databases">
        <title>Nocardioides seae sp. nov., a bacterium isolated from a soil.</title>
        <authorList>
            <person name="Wang X."/>
        </authorList>
    </citation>
    <scope>NUCLEOTIDE SEQUENCE [LARGE SCALE GENOMIC DNA]</scope>
    <source>
        <strain evidence="3 4">YZH12</strain>
    </source>
</reference>
<evidence type="ECO:0000256" key="2">
    <source>
        <dbReference type="SAM" id="SignalP"/>
    </source>
</evidence>
<keyword evidence="2" id="KW-0732">Signal</keyword>
<evidence type="ECO:0000256" key="1">
    <source>
        <dbReference type="SAM" id="MobiDB-lite"/>
    </source>
</evidence>
<name>A0ABU3PR67_9ACTN</name>
<gene>
    <name evidence="3" type="ORF">RDV89_01490</name>
</gene>
<dbReference type="EMBL" id="JAVYII010000001">
    <property type="protein sequence ID" value="MDT9591722.1"/>
    <property type="molecule type" value="Genomic_DNA"/>
</dbReference>
<sequence>MKRSILAVPSALVLAAALAACGGGSDTESEAEETRTGPLAGSEFGAAEGSDVEVPLDTSVAASGLQESMSTPAAVVTTDREGGQFVQEIEVEDLFEVEVDSLGYDADSVENIGDAVPHYIVYSGRYLNGAVTQSQPSEILFDVLDAEGTDLDSGVISFGGAEIEDERCQDLFTAMSFGEGAEYRTCQLLFLDPREPATIVWNDQRAPEPVADPVSWPID</sequence>
<organism evidence="3 4">
    <name type="scientific">Nocardioides imazamoxiresistens</name>
    <dbReference type="NCBI Taxonomy" id="3231893"/>
    <lineage>
        <taxon>Bacteria</taxon>
        <taxon>Bacillati</taxon>
        <taxon>Actinomycetota</taxon>
        <taxon>Actinomycetes</taxon>
        <taxon>Propionibacteriales</taxon>
        <taxon>Nocardioidaceae</taxon>
        <taxon>Nocardioides</taxon>
    </lineage>
</organism>
<feature type="region of interest" description="Disordered" evidence="1">
    <location>
        <begin position="23"/>
        <end position="45"/>
    </location>
</feature>
<dbReference type="RefSeq" id="WP_315730731.1">
    <property type="nucleotide sequence ID" value="NZ_JAVYII010000001.1"/>
</dbReference>
<feature type="chain" id="PRO_5046315173" description="Lipoprotein" evidence="2">
    <location>
        <begin position="20"/>
        <end position="219"/>
    </location>
</feature>
<evidence type="ECO:0000313" key="4">
    <source>
        <dbReference type="Proteomes" id="UP001268542"/>
    </source>
</evidence>
<accession>A0ABU3PR67</accession>
<dbReference type="PROSITE" id="PS51257">
    <property type="entry name" value="PROKAR_LIPOPROTEIN"/>
    <property type="match status" value="1"/>
</dbReference>
<evidence type="ECO:0000313" key="3">
    <source>
        <dbReference type="EMBL" id="MDT9591722.1"/>
    </source>
</evidence>
<protein>
    <recommendedName>
        <fullName evidence="5">Lipoprotein</fullName>
    </recommendedName>
</protein>
<evidence type="ECO:0008006" key="5">
    <source>
        <dbReference type="Google" id="ProtNLM"/>
    </source>
</evidence>
<comment type="caution">
    <text evidence="3">The sequence shown here is derived from an EMBL/GenBank/DDBJ whole genome shotgun (WGS) entry which is preliminary data.</text>
</comment>
<dbReference type="Proteomes" id="UP001268542">
    <property type="component" value="Unassembled WGS sequence"/>
</dbReference>
<proteinExistence type="predicted"/>